<keyword evidence="1" id="KW-0812">Transmembrane</keyword>
<feature type="transmembrane region" description="Helical" evidence="1">
    <location>
        <begin position="88"/>
        <end position="106"/>
    </location>
</feature>
<gene>
    <name evidence="2" type="ORF">LV89_00039</name>
</gene>
<feature type="transmembrane region" description="Helical" evidence="1">
    <location>
        <begin position="47"/>
        <end position="67"/>
    </location>
</feature>
<evidence type="ECO:0000256" key="1">
    <source>
        <dbReference type="SAM" id="Phobius"/>
    </source>
</evidence>
<reference evidence="2 3" key="1">
    <citation type="submission" date="2018-05" db="EMBL/GenBank/DDBJ databases">
        <title>Genomic Encyclopedia of Archaeal and Bacterial Type Strains, Phase II (KMG-II): from individual species to whole genera.</title>
        <authorList>
            <person name="Goeker M."/>
        </authorList>
    </citation>
    <scope>NUCLEOTIDE SEQUENCE [LARGE SCALE GENOMIC DNA]</scope>
    <source>
        <strain evidence="2 3">DSM 22214</strain>
    </source>
</reference>
<evidence type="ECO:0000313" key="3">
    <source>
        <dbReference type="Proteomes" id="UP000245489"/>
    </source>
</evidence>
<keyword evidence="3" id="KW-1185">Reference proteome</keyword>
<name>A0A316EF39_9BACT</name>
<proteinExistence type="predicted"/>
<dbReference type="EMBL" id="QGGO01000001">
    <property type="protein sequence ID" value="PWK29200.1"/>
    <property type="molecule type" value="Genomic_DNA"/>
</dbReference>
<sequence length="155" mass="17851">MKLSMKIKIKEWIKRYGWAEVISLMLTVLSSWLAFKLTNSKITTALIGTWIGNIGYFGTILIGDILLAQKQLRSIDKPYSLTTFYKNIRALLVEFGIAELFDSLFIRPVLMYYLPIWMDNLSVGVVLAKLLADITFYIPAIVSYELSKKKLRNFE</sequence>
<keyword evidence="1" id="KW-0472">Membrane</keyword>
<evidence type="ECO:0000313" key="2">
    <source>
        <dbReference type="EMBL" id="PWK29200.1"/>
    </source>
</evidence>
<accession>A0A316EF39</accession>
<feature type="transmembrane region" description="Helical" evidence="1">
    <location>
        <begin position="16"/>
        <end position="35"/>
    </location>
</feature>
<protein>
    <submittedName>
        <fullName evidence="2">Uncharacterized protein</fullName>
    </submittedName>
</protein>
<dbReference type="AlphaFoldDB" id="A0A316EF39"/>
<keyword evidence="1" id="KW-1133">Transmembrane helix</keyword>
<comment type="caution">
    <text evidence="2">The sequence shown here is derived from an EMBL/GenBank/DDBJ whole genome shotgun (WGS) entry which is preliminary data.</text>
</comment>
<dbReference type="Proteomes" id="UP000245489">
    <property type="component" value="Unassembled WGS sequence"/>
</dbReference>
<organism evidence="2 3">
    <name type="scientific">Arcicella aurantiaca</name>
    <dbReference type="NCBI Taxonomy" id="591202"/>
    <lineage>
        <taxon>Bacteria</taxon>
        <taxon>Pseudomonadati</taxon>
        <taxon>Bacteroidota</taxon>
        <taxon>Cytophagia</taxon>
        <taxon>Cytophagales</taxon>
        <taxon>Flectobacillaceae</taxon>
        <taxon>Arcicella</taxon>
    </lineage>
</organism>
<feature type="transmembrane region" description="Helical" evidence="1">
    <location>
        <begin position="126"/>
        <end position="146"/>
    </location>
</feature>